<gene>
    <name evidence="2" type="ORF">IEQ34_016766</name>
</gene>
<organism evidence="2 3">
    <name type="scientific">Dendrobium chrysotoxum</name>
    <name type="common">Orchid</name>
    <dbReference type="NCBI Taxonomy" id="161865"/>
    <lineage>
        <taxon>Eukaryota</taxon>
        <taxon>Viridiplantae</taxon>
        <taxon>Streptophyta</taxon>
        <taxon>Embryophyta</taxon>
        <taxon>Tracheophyta</taxon>
        <taxon>Spermatophyta</taxon>
        <taxon>Magnoliopsida</taxon>
        <taxon>Liliopsida</taxon>
        <taxon>Asparagales</taxon>
        <taxon>Orchidaceae</taxon>
        <taxon>Epidendroideae</taxon>
        <taxon>Malaxideae</taxon>
        <taxon>Dendrobiinae</taxon>
        <taxon>Dendrobium</taxon>
    </lineage>
</organism>
<evidence type="ECO:0000313" key="2">
    <source>
        <dbReference type="EMBL" id="KAH0454842.1"/>
    </source>
</evidence>
<dbReference type="AlphaFoldDB" id="A0AAV7GF54"/>
<proteinExistence type="predicted"/>
<comment type="caution">
    <text evidence="2">The sequence shown here is derived from an EMBL/GenBank/DDBJ whole genome shotgun (WGS) entry which is preliminary data.</text>
</comment>
<dbReference type="EMBL" id="JAGFBR010000015">
    <property type="protein sequence ID" value="KAH0454842.1"/>
    <property type="molecule type" value="Genomic_DNA"/>
</dbReference>
<reference evidence="2 3" key="1">
    <citation type="journal article" date="2021" name="Hortic Res">
        <title>Chromosome-scale assembly of the Dendrobium chrysotoxum genome enhances the understanding of orchid evolution.</title>
        <authorList>
            <person name="Zhang Y."/>
            <person name="Zhang G.Q."/>
            <person name="Zhang D."/>
            <person name="Liu X.D."/>
            <person name="Xu X.Y."/>
            <person name="Sun W.H."/>
            <person name="Yu X."/>
            <person name="Zhu X."/>
            <person name="Wang Z.W."/>
            <person name="Zhao X."/>
            <person name="Zhong W.Y."/>
            <person name="Chen H."/>
            <person name="Yin W.L."/>
            <person name="Huang T."/>
            <person name="Niu S.C."/>
            <person name="Liu Z.J."/>
        </authorList>
    </citation>
    <scope>NUCLEOTIDE SEQUENCE [LARGE SCALE GENOMIC DNA]</scope>
    <source>
        <strain evidence="2">Lindl</strain>
    </source>
</reference>
<sequence length="110" mass="12059">MGEKPCRSFELSSPSKHKKPPGSLVLHRTLVSRPLRTTSGLSNGGNSLKGLAGYGYTHLNWLLTRLLMQSSCFRYSQPALADSCPTSSARRSHPPSPSRSGSDEQHTHKR</sequence>
<accession>A0AAV7GF54</accession>
<feature type="region of interest" description="Disordered" evidence="1">
    <location>
        <begin position="79"/>
        <end position="110"/>
    </location>
</feature>
<feature type="region of interest" description="Disordered" evidence="1">
    <location>
        <begin position="1"/>
        <end position="24"/>
    </location>
</feature>
<feature type="compositionally biased region" description="Basic and acidic residues" evidence="1">
    <location>
        <begin position="101"/>
        <end position="110"/>
    </location>
</feature>
<keyword evidence="3" id="KW-1185">Reference proteome</keyword>
<dbReference type="Proteomes" id="UP000775213">
    <property type="component" value="Unassembled WGS sequence"/>
</dbReference>
<protein>
    <submittedName>
        <fullName evidence="2">Uncharacterized protein</fullName>
    </submittedName>
</protein>
<name>A0AAV7GF54_DENCH</name>
<evidence type="ECO:0000313" key="3">
    <source>
        <dbReference type="Proteomes" id="UP000775213"/>
    </source>
</evidence>
<evidence type="ECO:0000256" key="1">
    <source>
        <dbReference type="SAM" id="MobiDB-lite"/>
    </source>
</evidence>